<dbReference type="SMART" id="SM00228">
    <property type="entry name" value="PDZ"/>
    <property type="match status" value="1"/>
</dbReference>
<dbReference type="PRINTS" id="PR00834">
    <property type="entry name" value="PROTEASES2C"/>
</dbReference>
<dbReference type="PROSITE" id="PS50106">
    <property type="entry name" value="PDZ"/>
    <property type="match status" value="1"/>
</dbReference>
<dbReference type="EMBL" id="CBXI010000029">
    <property type="protein sequence ID" value="CDL91611.1"/>
    <property type="molecule type" value="Genomic_DNA"/>
</dbReference>
<keyword evidence="3" id="KW-0812">Transmembrane</keyword>
<dbReference type="SUPFAM" id="SSF50494">
    <property type="entry name" value="Trypsin-like serine proteases"/>
    <property type="match status" value="1"/>
</dbReference>
<keyword evidence="1 5" id="KW-0645">Protease</keyword>
<keyword evidence="6" id="KW-1185">Reference proteome</keyword>
<dbReference type="GeneID" id="29419102"/>
<dbReference type="OrthoDB" id="9758917at2"/>
<dbReference type="PANTHER" id="PTHR43343:SF3">
    <property type="entry name" value="PROTEASE DO-LIKE 8, CHLOROPLASTIC"/>
    <property type="match status" value="1"/>
</dbReference>
<sequence length="395" mass="42184">MDDNKYDGVKDVKWKQVNNGESKIKFISSRKKSNIKKIIKLISFILLAVISGGISGAYTANKKQSNTTYTPNNQTLMETKKDNKNVISNSNSQVENPVTKVAESVGPTVVGISNKADGYFGIQDTGTGSGIIIDSRGYIVTNYHVIENADRVTVKLSSGKILDASISGTDEKSDLAVIKVNAQNLPKAQLGDSSKIKIGDIAVAIGNPLGENFSGSVTAGIISALNRKIEYNGSVYKVIQTDAAINPGNSGGPLCNTNGQVIGINSFKFGSGQNTEGIGFAISINEVKSIIKQLMNGGEVAKPYLGIYGEGVTSGDNKLSGIYIQEVLKDSGAFKAGIKPTDILLELDGKKVIRLSDVSEIVNFHKIGDKIKCKILRNGNTIELEAVLYEMPEDK</sequence>
<dbReference type="PANTHER" id="PTHR43343">
    <property type="entry name" value="PEPTIDASE S12"/>
    <property type="match status" value="1"/>
</dbReference>
<evidence type="ECO:0000313" key="5">
    <source>
        <dbReference type="EMBL" id="CDL91611.1"/>
    </source>
</evidence>
<keyword evidence="3" id="KW-1133">Transmembrane helix</keyword>
<gene>
    <name evidence="5" type="ORF">CTDIVETGP_1681</name>
</gene>
<dbReference type="Gene3D" id="2.40.10.120">
    <property type="match status" value="1"/>
</dbReference>
<dbReference type="InterPro" id="IPR001478">
    <property type="entry name" value="PDZ"/>
</dbReference>
<dbReference type="GO" id="GO:0004252">
    <property type="term" value="F:serine-type endopeptidase activity"/>
    <property type="evidence" value="ECO:0007669"/>
    <property type="project" value="InterPro"/>
</dbReference>
<dbReference type="Gene3D" id="2.30.42.10">
    <property type="match status" value="1"/>
</dbReference>
<evidence type="ECO:0000259" key="4">
    <source>
        <dbReference type="PROSITE" id="PS50106"/>
    </source>
</evidence>
<name>W6N5Q0_CLOTY</name>
<dbReference type="GO" id="GO:0006508">
    <property type="term" value="P:proteolysis"/>
    <property type="evidence" value="ECO:0007669"/>
    <property type="project" value="UniProtKB-KW"/>
</dbReference>
<organism evidence="5 6">
    <name type="scientific">Clostridium tyrobutyricum DIVETGP</name>
    <dbReference type="NCBI Taxonomy" id="1408889"/>
    <lineage>
        <taxon>Bacteria</taxon>
        <taxon>Bacillati</taxon>
        <taxon>Bacillota</taxon>
        <taxon>Clostridia</taxon>
        <taxon>Eubacteriales</taxon>
        <taxon>Clostridiaceae</taxon>
        <taxon>Clostridium</taxon>
    </lineage>
</organism>
<dbReference type="Proteomes" id="UP000019482">
    <property type="component" value="Unassembled WGS sequence"/>
</dbReference>
<dbReference type="EC" id="3.4.21.-" evidence="5"/>
<evidence type="ECO:0000256" key="1">
    <source>
        <dbReference type="ARBA" id="ARBA00022670"/>
    </source>
</evidence>
<keyword evidence="3" id="KW-0472">Membrane</keyword>
<dbReference type="Pfam" id="PF13180">
    <property type="entry name" value="PDZ_2"/>
    <property type="match status" value="1"/>
</dbReference>
<evidence type="ECO:0000256" key="3">
    <source>
        <dbReference type="SAM" id="Phobius"/>
    </source>
</evidence>
<evidence type="ECO:0000256" key="2">
    <source>
        <dbReference type="ARBA" id="ARBA00022801"/>
    </source>
</evidence>
<evidence type="ECO:0000313" key="6">
    <source>
        <dbReference type="Proteomes" id="UP000019482"/>
    </source>
</evidence>
<proteinExistence type="predicted"/>
<dbReference type="InterPro" id="IPR036034">
    <property type="entry name" value="PDZ_sf"/>
</dbReference>
<dbReference type="Pfam" id="PF13365">
    <property type="entry name" value="Trypsin_2"/>
    <property type="match status" value="1"/>
</dbReference>
<dbReference type="InterPro" id="IPR009003">
    <property type="entry name" value="Peptidase_S1_PA"/>
</dbReference>
<dbReference type="SUPFAM" id="SSF50156">
    <property type="entry name" value="PDZ domain-like"/>
    <property type="match status" value="1"/>
</dbReference>
<dbReference type="RefSeq" id="WP_017895901.1">
    <property type="nucleotide sequence ID" value="NZ_CBXI010000029.1"/>
</dbReference>
<keyword evidence="2 5" id="KW-0378">Hydrolase</keyword>
<dbReference type="InterPro" id="IPR001940">
    <property type="entry name" value="Peptidase_S1C"/>
</dbReference>
<feature type="domain" description="PDZ" evidence="4">
    <location>
        <begin position="306"/>
        <end position="379"/>
    </location>
</feature>
<reference evidence="5 6" key="1">
    <citation type="journal article" date="2015" name="Genome Announc.">
        <title>Draft Genome Sequence of Clostridium tyrobutyricum Strain DIVETGP, Isolated from Cow's Milk for Grana Padano Production.</title>
        <authorList>
            <person name="Soggiu A."/>
            <person name="Piras C."/>
            <person name="Gaiarsa S."/>
            <person name="Sassera D."/>
            <person name="Roncada P."/>
            <person name="Bendixen E."/>
            <person name="Brasca M."/>
            <person name="Bonizzi L."/>
        </authorList>
    </citation>
    <scope>NUCLEOTIDE SEQUENCE [LARGE SCALE GENOMIC DNA]</scope>
    <source>
        <strain evidence="5 6">DIVETGP</strain>
    </source>
</reference>
<dbReference type="AlphaFoldDB" id="W6N5Q0"/>
<protein>
    <submittedName>
        <fullName evidence="5">Serine protease, DegP/HtrA, do-like</fullName>
        <ecNumber evidence="5">3.4.21.-</ecNumber>
    </submittedName>
</protein>
<accession>W6N5Q0</accession>
<dbReference type="InterPro" id="IPR051201">
    <property type="entry name" value="Chloro_Bact_Ser_Proteases"/>
</dbReference>
<feature type="transmembrane region" description="Helical" evidence="3">
    <location>
        <begin position="38"/>
        <end position="58"/>
    </location>
</feature>
<comment type="caution">
    <text evidence="5">The sequence shown here is derived from an EMBL/GenBank/DDBJ whole genome shotgun (WGS) entry which is preliminary data.</text>
</comment>